<dbReference type="GO" id="GO:0003774">
    <property type="term" value="F:cytoskeletal motor activity"/>
    <property type="evidence" value="ECO:0007669"/>
    <property type="project" value="InterPro"/>
</dbReference>
<dbReference type="Pfam" id="PF02107">
    <property type="entry name" value="FlgH"/>
    <property type="match status" value="1"/>
</dbReference>
<evidence type="ECO:0000256" key="6">
    <source>
        <dbReference type="ARBA" id="ARBA00023136"/>
    </source>
</evidence>
<dbReference type="AlphaFoldDB" id="A0A5B9Q974"/>
<keyword evidence="6" id="KW-0472">Membrane</keyword>
<reference evidence="10 11" key="1">
    <citation type="submission" date="2019-08" db="EMBL/GenBank/DDBJ databases">
        <title>Deep-cultivation of Planctomycetes and their phenomic and genomic characterization uncovers novel biology.</title>
        <authorList>
            <person name="Wiegand S."/>
            <person name="Jogler M."/>
            <person name="Boedeker C."/>
            <person name="Pinto D."/>
            <person name="Vollmers J."/>
            <person name="Rivas-Marin E."/>
            <person name="Kohn T."/>
            <person name="Peeters S.H."/>
            <person name="Heuer A."/>
            <person name="Rast P."/>
            <person name="Oberbeckmann S."/>
            <person name="Bunk B."/>
            <person name="Jeske O."/>
            <person name="Meyerdierks A."/>
            <person name="Storesund J.E."/>
            <person name="Kallscheuer N."/>
            <person name="Luecker S."/>
            <person name="Lage O.M."/>
            <person name="Pohl T."/>
            <person name="Merkel B.J."/>
            <person name="Hornburger P."/>
            <person name="Mueller R.-W."/>
            <person name="Bruemmer F."/>
            <person name="Labrenz M."/>
            <person name="Spormann A.M."/>
            <person name="Op den Camp H."/>
            <person name="Overmann J."/>
            <person name="Amann R."/>
            <person name="Jetten M.S.M."/>
            <person name="Mascher T."/>
            <person name="Medema M.H."/>
            <person name="Devos D.P."/>
            <person name="Kaster A.-K."/>
            <person name="Ovreas L."/>
            <person name="Rohde M."/>
            <person name="Galperin M.Y."/>
            <person name="Jogler C."/>
        </authorList>
    </citation>
    <scope>NUCLEOTIDE SEQUENCE [LARGE SCALE GENOMIC DNA]</scope>
    <source>
        <strain evidence="10 11">Pr1d</strain>
    </source>
</reference>
<dbReference type="GO" id="GO:0009427">
    <property type="term" value="C:bacterial-type flagellum basal body, distal rod, L ring"/>
    <property type="evidence" value="ECO:0007669"/>
    <property type="project" value="InterPro"/>
</dbReference>
<keyword evidence="10" id="KW-0282">Flagellum</keyword>
<evidence type="ECO:0000256" key="9">
    <source>
        <dbReference type="SAM" id="SignalP"/>
    </source>
</evidence>
<protein>
    <submittedName>
        <fullName evidence="10">Flagellar L-ring protein</fullName>
    </submittedName>
</protein>
<evidence type="ECO:0000256" key="4">
    <source>
        <dbReference type="ARBA" id="ARBA00006929"/>
    </source>
</evidence>
<evidence type="ECO:0000256" key="3">
    <source>
        <dbReference type="ARBA" id="ARBA00004442"/>
    </source>
</evidence>
<accession>A0A5B9Q974</accession>
<evidence type="ECO:0000256" key="1">
    <source>
        <dbReference type="ARBA" id="ARBA00002591"/>
    </source>
</evidence>
<dbReference type="PRINTS" id="PR01008">
    <property type="entry name" value="FLGLRINGFLGH"/>
</dbReference>
<dbReference type="Proteomes" id="UP000323917">
    <property type="component" value="Chromosome"/>
</dbReference>
<evidence type="ECO:0000313" key="10">
    <source>
        <dbReference type="EMBL" id="QEG34180.1"/>
    </source>
</evidence>
<evidence type="ECO:0000256" key="7">
    <source>
        <dbReference type="ARBA" id="ARBA00023143"/>
    </source>
</evidence>
<dbReference type="PANTHER" id="PTHR34933">
    <property type="entry name" value="FLAGELLAR L-RING PROTEIN"/>
    <property type="match status" value="1"/>
</dbReference>
<dbReference type="GO" id="GO:0071973">
    <property type="term" value="P:bacterial-type flagellum-dependent cell motility"/>
    <property type="evidence" value="ECO:0007669"/>
    <property type="project" value="InterPro"/>
</dbReference>
<comment type="subcellular location">
    <subcellularLocation>
        <location evidence="2">Bacterial flagellum basal body</location>
    </subcellularLocation>
    <subcellularLocation>
        <location evidence="3">Cell outer membrane</location>
    </subcellularLocation>
</comment>
<keyword evidence="10" id="KW-0969">Cilium</keyword>
<keyword evidence="11" id="KW-1185">Reference proteome</keyword>
<evidence type="ECO:0000256" key="8">
    <source>
        <dbReference type="ARBA" id="ARBA00023237"/>
    </source>
</evidence>
<keyword evidence="5 9" id="KW-0732">Signal</keyword>
<name>A0A5B9Q974_9BACT</name>
<feature type="signal peptide" evidence="9">
    <location>
        <begin position="1"/>
        <end position="30"/>
    </location>
</feature>
<dbReference type="OrthoDB" id="252240at2"/>
<gene>
    <name evidence="10" type="primary">flgH</name>
    <name evidence="10" type="ORF">Pr1d_14530</name>
</gene>
<sequence precursor="true">MIHRNLQIAFSFSALFALLAIGMSANWASAQDGSLYLQPSQGRDGLTLEDSSFMYQELPPESLPRQLQLHSIITVIVDVRSRFLSEGDAQNRKTQSLTAVLADWIRLENGSLKPAPQFDGDPRVSGTLNSQYRVQSDVELLDALAFRMAVEIVDIQPNGNLVIEGHQTINNNEEQWRISLSGVVRREAIQADNTVSSDAIYDLSIDKEEMGQVRDAYARGWFTKWYDRYKPF</sequence>
<keyword evidence="7" id="KW-0975">Bacterial flagellum</keyword>
<evidence type="ECO:0000313" key="11">
    <source>
        <dbReference type="Proteomes" id="UP000323917"/>
    </source>
</evidence>
<dbReference type="EMBL" id="CP042913">
    <property type="protein sequence ID" value="QEG34180.1"/>
    <property type="molecule type" value="Genomic_DNA"/>
</dbReference>
<dbReference type="InterPro" id="IPR000527">
    <property type="entry name" value="Flag_Lring"/>
</dbReference>
<comment type="function">
    <text evidence="1">Assembles around the rod to form the L-ring and probably protects the motor/basal body from shearing forces during rotation.</text>
</comment>
<evidence type="ECO:0000256" key="2">
    <source>
        <dbReference type="ARBA" id="ARBA00004117"/>
    </source>
</evidence>
<feature type="chain" id="PRO_5022829616" evidence="9">
    <location>
        <begin position="31"/>
        <end position="232"/>
    </location>
</feature>
<dbReference type="KEGG" id="bgok:Pr1d_14530"/>
<dbReference type="RefSeq" id="WP_148072862.1">
    <property type="nucleotide sequence ID" value="NZ_CP042913.1"/>
</dbReference>
<keyword evidence="10" id="KW-0966">Cell projection</keyword>
<keyword evidence="8" id="KW-0998">Cell outer membrane</keyword>
<proteinExistence type="inferred from homology"/>
<comment type="similarity">
    <text evidence="4">Belongs to the FlgH family.</text>
</comment>
<dbReference type="GO" id="GO:0009279">
    <property type="term" value="C:cell outer membrane"/>
    <property type="evidence" value="ECO:0007669"/>
    <property type="project" value="UniProtKB-SubCell"/>
</dbReference>
<evidence type="ECO:0000256" key="5">
    <source>
        <dbReference type="ARBA" id="ARBA00022729"/>
    </source>
</evidence>
<organism evidence="10 11">
    <name type="scientific">Bythopirellula goksoeyrii</name>
    <dbReference type="NCBI Taxonomy" id="1400387"/>
    <lineage>
        <taxon>Bacteria</taxon>
        <taxon>Pseudomonadati</taxon>
        <taxon>Planctomycetota</taxon>
        <taxon>Planctomycetia</taxon>
        <taxon>Pirellulales</taxon>
        <taxon>Lacipirellulaceae</taxon>
        <taxon>Bythopirellula</taxon>
    </lineage>
</organism>
<dbReference type="PANTHER" id="PTHR34933:SF1">
    <property type="entry name" value="FLAGELLAR L-RING PROTEIN"/>
    <property type="match status" value="1"/>
</dbReference>